<evidence type="ECO:0000313" key="1">
    <source>
        <dbReference type="EMBL" id="CAG8444549.1"/>
    </source>
</evidence>
<reference evidence="1" key="1">
    <citation type="submission" date="2021-06" db="EMBL/GenBank/DDBJ databases">
        <authorList>
            <person name="Kallberg Y."/>
            <person name="Tangrot J."/>
            <person name="Rosling A."/>
        </authorList>
    </citation>
    <scope>NUCLEOTIDE SEQUENCE</scope>
    <source>
        <strain evidence="1">UK204</strain>
    </source>
</reference>
<accession>A0A9N8YSG0</accession>
<gene>
    <name evidence="1" type="ORF">FCALED_LOCUS799</name>
</gene>
<dbReference type="AlphaFoldDB" id="A0A9N8YSG0"/>
<dbReference type="EMBL" id="CAJVPQ010000086">
    <property type="protein sequence ID" value="CAG8444549.1"/>
    <property type="molecule type" value="Genomic_DNA"/>
</dbReference>
<sequence length="168" mass="19180">MGDALTINKKKHKIHLSIIKYTQQKLGVPATSSPPSTITFATNQDNEFFYRGCYTSLIIFFNLVQAKTYDEHIDLSLKIQDKSERTKQKPRSSNPSDNKVLDIEKCVYNLSITCPKLFKIVQFSNTDLSGLSFMTNNFTTKPSAEELEDENEEEIKFDLLDILTRANS</sequence>
<proteinExistence type="predicted"/>
<keyword evidence="2" id="KW-1185">Reference proteome</keyword>
<protein>
    <submittedName>
        <fullName evidence="1">8070_t:CDS:1</fullName>
    </submittedName>
</protein>
<comment type="caution">
    <text evidence="1">The sequence shown here is derived from an EMBL/GenBank/DDBJ whole genome shotgun (WGS) entry which is preliminary data.</text>
</comment>
<organism evidence="1 2">
    <name type="scientific">Funneliformis caledonium</name>
    <dbReference type="NCBI Taxonomy" id="1117310"/>
    <lineage>
        <taxon>Eukaryota</taxon>
        <taxon>Fungi</taxon>
        <taxon>Fungi incertae sedis</taxon>
        <taxon>Mucoromycota</taxon>
        <taxon>Glomeromycotina</taxon>
        <taxon>Glomeromycetes</taxon>
        <taxon>Glomerales</taxon>
        <taxon>Glomeraceae</taxon>
        <taxon>Funneliformis</taxon>
    </lineage>
</organism>
<evidence type="ECO:0000313" key="2">
    <source>
        <dbReference type="Proteomes" id="UP000789570"/>
    </source>
</evidence>
<dbReference type="Proteomes" id="UP000789570">
    <property type="component" value="Unassembled WGS sequence"/>
</dbReference>
<name>A0A9N8YSG0_9GLOM</name>